<dbReference type="Proteomes" id="UP000601768">
    <property type="component" value="Unassembled WGS sequence"/>
</dbReference>
<feature type="signal peptide" evidence="2">
    <location>
        <begin position="1"/>
        <end position="21"/>
    </location>
</feature>
<evidence type="ECO:0000256" key="2">
    <source>
        <dbReference type="SAM" id="SignalP"/>
    </source>
</evidence>
<dbReference type="Gene3D" id="3.40.50.1980">
    <property type="entry name" value="Nitrogenase molybdenum iron protein domain"/>
    <property type="match status" value="2"/>
</dbReference>
<dbReference type="GO" id="GO:0071281">
    <property type="term" value="P:cellular response to iron ion"/>
    <property type="evidence" value="ECO:0007669"/>
    <property type="project" value="TreeGrafter"/>
</dbReference>
<gene>
    <name evidence="4" type="ORF">H8B19_04825</name>
</gene>
<dbReference type="RefSeq" id="WP_186505664.1">
    <property type="nucleotide sequence ID" value="NZ_JACNEP010000003.1"/>
</dbReference>
<sequence length="272" mass="30693">MTRNFHRVLCISLFISFNALANEPQRIISLSPHLTELTFALNSGDKLVAVSDYSDYPEQAKQLPSVASFQGVNFEAVMRLKPDLILAWRGGNKPQDLSRLQSLGFKLFYSSPQKPGDIADEIEALGESLNQSRRAKTLAADFRQQLVQIKNRYSQQTPVSTFYYMWPTPLMTVGPNAWASKLLNICGATNIFAASPTDYPEVPMEQVLTRKPQLIIAAQKTNASDIQAFWQKWLPMFSTPRPRIAQVDPDRLHRFTPRLINGLNGLCETIHL</sequence>
<dbReference type="InterPro" id="IPR050902">
    <property type="entry name" value="ABC_Transporter_SBP"/>
</dbReference>
<dbReference type="Pfam" id="PF01497">
    <property type="entry name" value="Peripla_BP_2"/>
    <property type="match status" value="1"/>
</dbReference>
<keyword evidence="1 2" id="KW-0732">Signal</keyword>
<reference evidence="4" key="2">
    <citation type="submission" date="2020-08" db="EMBL/GenBank/DDBJ databases">
        <authorList>
            <person name="Lai Q."/>
        </authorList>
    </citation>
    <scope>NUCLEOTIDE SEQUENCE</scope>
    <source>
        <strain evidence="4">S27-2</strain>
    </source>
</reference>
<dbReference type="EMBL" id="JACNEP010000003">
    <property type="protein sequence ID" value="MBC3765187.1"/>
    <property type="molecule type" value="Genomic_DNA"/>
</dbReference>
<dbReference type="SUPFAM" id="SSF53807">
    <property type="entry name" value="Helical backbone' metal receptor"/>
    <property type="match status" value="1"/>
</dbReference>
<protein>
    <submittedName>
        <fullName evidence="4">Cobalamin-binding protein</fullName>
    </submittedName>
</protein>
<dbReference type="AlphaFoldDB" id="A0A8J6M143"/>
<dbReference type="CDD" id="cd01144">
    <property type="entry name" value="BtuF"/>
    <property type="match status" value="1"/>
</dbReference>
<feature type="domain" description="Fe/B12 periplasmic-binding" evidence="3">
    <location>
        <begin position="26"/>
        <end position="272"/>
    </location>
</feature>
<evidence type="ECO:0000313" key="5">
    <source>
        <dbReference type="Proteomes" id="UP000601768"/>
    </source>
</evidence>
<proteinExistence type="predicted"/>
<comment type="caution">
    <text evidence="4">The sequence shown here is derived from an EMBL/GenBank/DDBJ whole genome shotgun (WGS) entry which is preliminary data.</text>
</comment>
<accession>A0A8J6M143</accession>
<reference evidence="4" key="1">
    <citation type="journal article" date="2018" name="Int. J. Syst. Evol. Microbiol.">
        <title>Neptunicella marina gen. nov., sp. nov., isolated from surface seawater.</title>
        <authorList>
            <person name="Liu X."/>
            <person name="Lai Q."/>
            <person name="Du Y."/>
            <person name="Zhang X."/>
            <person name="Liu Z."/>
            <person name="Sun F."/>
            <person name="Shao Z."/>
        </authorList>
    </citation>
    <scope>NUCLEOTIDE SEQUENCE</scope>
    <source>
        <strain evidence="4">S27-2</strain>
    </source>
</reference>
<dbReference type="PANTHER" id="PTHR30535">
    <property type="entry name" value="VITAMIN B12-BINDING PROTEIN"/>
    <property type="match status" value="1"/>
</dbReference>
<dbReference type="NCBIfam" id="NF038402">
    <property type="entry name" value="TroA_like"/>
    <property type="match status" value="1"/>
</dbReference>
<dbReference type="InterPro" id="IPR002491">
    <property type="entry name" value="ABC_transptr_periplasmic_BD"/>
</dbReference>
<dbReference type="InterPro" id="IPR054828">
    <property type="entry name" value="Vit_B12_bind_prot"/>
</dbReference>
<dbReference type="PROSITE" id="PS50983">
    <property type="entry name" value="FE_B12_PBP"/>
    <property type="match status" value="1"/>
</dbReference>
<name>A0A8J6M143_9ALTE</name>
<evidence type="ECO:0000256" key="1">
    <source>
        <dbReference type="ARBA" id="ARBA00022729"/>
    </source>
</evidence>
<organism evidence="4 5">
    <name type="scientific">Neptunicella marina</name>
    <dbReference type="NCBI Taxonomy" id="2125989"/>
    <lineage>
        <taxon>Bacteria</taxon>
        <taxon>Pseudomonadati</taxon>
        <taxon>Pseudomonadota</taxon>
        <taxon>Gammaproteobacteria</taxon>
        <taxon>Alteromonadales</taxon>
        <taxon>Alteromonadaceae</taxon>
        <taxon>Neptunicella</taxon>
    </lineage>
</organism>
<evidence type="ECO:0000259" key="3">
    <source>
        <dbReference type="PROSITE" id="PS50983"/>
    </source>
</evidence>
<feature type="chain" id="PRO_5035198001" evidence="2">
    <location>
        <begin position="22"/>
        <end position="272"/>
    </location>
</feature>
<dbReference type="PANTHER" id="PTHR30535:SF34">
    <property type="entry name" value="MOLYBDATE-BINDING PROTEIN MOLA"/>
    <property type="match status" value="1"/>
</dbReference>
<keyword evidence="5" id="KW-1185">Reference proteome</keyword>
<evidence type="ECO:0000313" key="4">
    <source>
        <dbReference type="EMBL" id="MBC3765187.1"/>
    </source>
</evidence>